<keyword evidence="5" id="KW-0547">Nucleotide-binding</keyword>
<feature type="domain" description="ABC transporter" evidence="10">
    <location>
        <begin position="244"/>
        <end position="479"/>
    </location>
</feature>
<evidence type="ECO:0000259" key="11">
    <source>
        <dbReference type="PROSITE" id="PS50929"/>
    </source>
</evidence>
<dbReference type="SUPFAM" id="SSF52540">
    <property type="entry name" value="P-loop containing nucleoside triphosphate hydrolases"/>
    <property type="match status" value="1"/>
</dbReference>
<dbReference type="CDD" id="cd18541">
    <property type="entry name" value="ABC_6TM_TmrB_like"/>
    <property type="match status" value="1"/>
</dbReference>
<sequence length="489" mass="55240">ALRTDLYGHLLTLDLEFYDRNKTGELMAHSVNDINAVRMAIGFGFIILIDITVLGIAGLIMMFNISPKLTVYALIPLPILTLISTRFGRMIHRYFEKVQESFALLTERVRENLSGIRIVKIFVQEEAEKEKFQRLSQEYVDKNKKLIRIWGLFFPLVMFFAALGEVLVLWLGGRLVISGEISIGSFVAFIAYLQILVWPMMAIGWAINLFQRGGASQQRLQRIFDTTFDIKDGNRTLTAVQGGIELKNVSFRYTSKNRNAIDDVSIKIEPRQMIGITGPIGCGKTTLINLLLRLYEPQAGAISIDGNNIKDLNFNDLRYNIAYVPQDTFLFSDTIAANIAFGRNDYQYADLERVTKVAHIYDEIMALPDSFKTQVGERGITLSGGQKQRVALARALLLDRPILILDDAFSSVDAETERKILGSIRSELKSRTSIIISHRVFVLQDADSIFVLDNGRITEQGTHQQLLTLDGLYREIFEIQQIEKTLGAD</sequence>
<evidence type="ECO:0000256" key="7">
    <source>
        <dbReference type="ARBA" id="ARBA00022989"/>
    </source>
</evidence>
<dbReference type="InterPro" id="IPR011527">
    <property type="entry name" value="ABC1_TM_dom"/>
</dbReference>
<dbReference type="InterPro" id="IPR003439">
    <property type="entry name" value="ABC_transporter-like_ATP-bd"/>
</dbReference>
<dbReference type="Gene3D" id="3.40.50.300">
    <property type="entry name" value="P-loop containing nucleotide triphosphate hydrolases"/>
    <property type="match status" value="1"/>
</dbReference>
<dbReference type="GO" id="GO:0016887">
    <property type="term" value="F:ATP hydrolysis activity"/>
    <property type="evidence" value="ECO:0007669"/>
    <property type="project" value="InterPro"/>
</dbReference>
<dbReference type="AlphaFoldDB" id="A0A1F4U551"/>
<keyword evidence="3" id="KW-1003">Cell membrane</keyword>
<keyword evidence="4 9" id="KW-0812">Transmembrane</keyword>
<evidence type="ECO:0000256" key="2">
    <source>
        <dbReference type="ARBA" id="ARBA00022448"/>
    </source>
</evidence>
<evidence type="ECO:0000256" key="3">
    <source>
        <dbReference type="ARBA" id="ARBA00022475"/>
    </source>
</evidence>
<dbReference type="InterPro" id="IPR003593">
    <property type="entry name" value="AAA+_ATPase"/>
</dbReference>
<dbReference type="InterPro" id="IPR036640">
    <property type="entry name" value="ABC1_TM_sf"/>
</dbReference>
<feature type="transmembrane region" description="Helical" evidence="9">
    <location>
        <begin position="40"/>
        <end position="63"/>
    </location>
</feature>
<evidence type="ECO:0000259" key="10">
    <source>
        <dbReference type="PROSITE" id="PS50893"/>
    </source>
</evidence>
<accession>A0A1F4U551</accession>
<evidence type="ECO:0000256" key="4">
    <source>
        <dbReference type="ARBA" id="ARBA00022692"/>
    </source>
</evidence>
<dbReference type="SMART" id="SM00382">
    <property type="entry name" value="AAA"/>
    <property type="match status" value="1"/>
</dbReference>
<dbReference type="Pfam" id="PF00664">
    <property type="entry name" value="ABC_membrane"/>
    <property type="match status" value="1"/>
</dbReference>
<dbReference type="PROSITE" id="PS00211">
    <property type="entry name" value="ABC_TRANSPORTER_1"/>
    <property type="match status" value="1"/>
</dbReference>
<evidence type="ECO:0008006" key="14">
    <source>
        <dbReference type="Google" id="ProtNLM"/>
    </source>
</evidence>
<name>A0A1F4U551_UNCW3</name>
<reference evidence="12 13" key="1">
    <citation type="journal article" date="2016" name="Nat. Commun.">
        <title>Thousands of microbial genomes shed light on interconnected biogeochemical processes in an aquifer system.</title>
        <authorList>
            <person name="Anantharaman K."/>
            <person name="Brown C.T."/>
            <person name="Hug L.A."/>
            <person name="Sharon I."/>
            <person name="Castelle C.J."/>
            <person name="Probst A.J."/>
            <person name="Thomas B.C."/>
            <person name="Singh A."/>
            <person name="Wilkins M.J."/>
            <person name="Karaoz U."/>
            <person name="Brodie E.L."/>
            <person name="Williams K.H."/>
            <person name="Hubbard S.S."/>
            <person name="Banfield J.F."/>
        </authorList>
    </citation>
    <scope>NUCLEOTIDE SEQUENCE [LARGE SCALE GENOMIC DNA]</scope>
</reference>
<evidence type="ECO:0000256" key="6">
    <source>
        <dbReference type="ARBA" id="ARBA00022840"/>
    </source>
</evidence>
<dbReference type="PANTHER" id="PTHR43394:SF1">
    <property type="entry name" value="ATP-BINDING CASSETTE SUB-FAMILY B MEMBER 10, MITOCHONDRIAL"/>
    <property type="match status" value="1"/>
</dbReference>
<evidence type="ECO:0000256" key="8">
    <source>
        <dbReference type="ARBA" id="ARBA00023136"/>
    </source>
</evidence>
<proteinExistence type="predicted"/>
<evidence type="ECO:0000313" key="12">
    <source>
        <dbReference type="EMBL" id="OGC40084.1"/>
    </source>
</evidence>
<dbReference type="Proteomes" id="UP000177025">
    <property type="component" value="Unassembled WGS sequence"/>
</dbReference>
<evidence type="ECO:0000256" key="5">
    <source>
        <dbReference type="ARBA" id="ARBA00022741"/>
    </source>
</evidence>
<comment type="subcellular location">
    <subcellularLocation>
        <location evidence="1">Cell membrane</location>
        <topology evidence="1">Multi-pass membrane protein</topology>
    </subcellularLocation>
</comment>
<dbReference type="GO" id="GO:0015421">
    <property type="term" value="F:ABC-type oligopeptide transporter activity"/>
    <property type="evidence" value="ECO:0007669"/>
    <property type="project" value="TreeGrafter"/>
</dbReference>
<dbReference type="SUPFAM" id="SSF90123">
    <property type="entry name" value="ABC transporter transmembrane region"/>
    <property type="match status" value="1"/>
</dbReference>
<feature type="transmembrane region" description="Helical" evidence="9">
    <location>
        <begin position="149"/>
        <end position="171"/>
    </location>
</feature>
<gene>
    <name evidence="12" type="ORF">A2Y85_01940</name>
</gene>
<dbReference type="PANTHER" id="PTHR43394">
    <property type="entry name" value="ATP-DEPENDENT PERMEASE MDL1, MITOCHONDRIAL"/>
    <property type="match status" value="1"/>
</dbReference>
<dbReference type="PROSITE" id="PS50929">
    <property type="entry name" value="ABC_TM1F"/>
    <property type="match status" value="1"/>
</dbReference>
<dbReference type="GO" id="GO:0005524">
    <property type="term" value="F:ATP binding"/>
    <property type="evidence" value="ECO:0007669"/>
    <property type="project" value="UniProtKB-KW"/>
</dbReference>
<organism evidence="12 13">
    <name type="scientific">candidate division WOR-3 bacterium RBG_13_43_14</name>
    <dbReference type="NCBI Taxonomy" id="1802590"/>
    <lineage>
        <taxon>Bacteria</taxon>
        <taxon>Bacteria division WOR-3</taxon>
    </lineage>
</organism>
<dbReference type="InterPro" id="IPR027417">
    <property type="entry name" value="P-loop_NTPase"/>
</dbReference>
<keyword evidence="2" id="KW-0813">Transport</keyword>
<dbReference type="GO" id="GO:0005886">
    <property type="term" value="C:plasma membrane"/>
    <property type="evidence" value="ECO:0007669"/>
    <property type="project" value="UniProtKB-SubCell"/>
</dbReference>
<feature type="non-terminal residue" evidence="12">
    <location>
        <position position="1"/>
    </location>
</feature>
<feature type="transmembrane region" description="Helical" evidence="9">
    <location>
        <begin position="69"/>
        <end position="87"/>
    </location>
</feature>
<keyword evidence="8 9" id="KW-0472">Membrane</keyword>
<dbReference type="PROSITE" id="PS50893">
    <property type="entry name" value="ABC_TRANSPORTER_2"/>
    <property type="match status" value="1"/>
</dbReference>
<protein>
    <recommendedName>
        <fullName evidence="14">ABC transporter ATP-binding protein</fullName>
    </recommendedName>
</protein>
<feature type="transmembrane region" description="Helical" evidence="9">
    <location>
        <begin position="183"/>
        <end position="210"/>
    </location>
</feature>
<keyword evidence="7 9" id="KW-1133">Transmembrane helix</keyword>
<dbReference type="Pfam" id="PF00005">
    <property type="entry name" value="ABC_tran"/>
    <property type="match status" value="1"/>
</dbReference>
<evidence type="ECO:0000313" key="13">
    <source>
        <dbReference type="Proteomes" id="UP000177025"/>
    </source>
</evidence>
<dbReference type="EMBL" id="MEUM01000126">
    <property type="protein sequence ID" value="OGC40084.1"/>
    <property type="molecule type" value="Genomic_DNA"/>
</dbReference>
<dbReference type="InterPro" id="IPR017871">
    <property type="entry name" value="ABC_transporter-like_CS"/>
</dbReference>
<dbReference type="InterPro" id="IPR039421">
    <property type="entry name" value="Type_1_exporter"/>
</dbReference>
<keyword evidence="6" id="KW-0067">ATP-binding</keyword>
<feature type="domain" description="ABC transmembrane type-1" evidence="11">
    <location>
        <begin position="1"/>
        <end position="212"/>
    </location>
</feature>
<dbReference type="Gene3D" id="1.20.1560.10">
    <property type="entry name" value="ABC transporter type 1, transmembrane domain"/>
    <property type="match status" value="1"/>
</dbReference>
<comment type="caution">
    <text evidence="12">The sequence shown here is derived from an EMBL/GenBank/DDBJ whole genome shotgun (WGS) entry which is preliminary data.</text>
</comment>
<evidence type="ECO:0000256" key="1">
    <source>
        <dbReference type="ARBA" id="ARBA00004651"/>
    </source>
</evidence>
<dbReference type="FunFam" id="3.40.50.300:FF:000221">
    <property type="entry name" value="Multidrug ABC transporter ATP-binding protein"/>
    <property type="match status" value="1"/>
</dbReference>
<evidence type="ECO:0000256" key="9">
    <source>
        <dbReference type="SAM" id="Phobius"/>
    </source>
</evidence>